<evidence type="ECO:0000313" key="4">
    <source>
        <dbReference type="Proteomes" id="UP001596391"/>
    </source>
</evidence>
<keyword evidence="4" id="KW-1185">Reference proteome</keyword>
<reference evidence="4" key="1">
    <citation type="journal article" date="2019" name="Int. J. Syst. Evol. Microbiol.">
        <title>The Global Catalogue of Microorganisms (GCM) 10K type strain sequencing project: providing services to taxonomists for standard genome sequencing and annotation.</title>
        <authorList>
            <consortium name="The Broad Institute Genomics Platform"/>
            <consortium name="The Broad Institute Genome Sequencing Center for Infectious Disease"/>
            <person name="Wu L."/>
            <person name="Ma J."/>
        </authorList>
    </citation>
    <scope>NUCLEOTIDE SEQUENCE [LARGE SCALE GENOMIC DNA]</scope>
    <source>
        <strain evidence="4">CGMCC 1.16026</strain>
    </source>
</reference>
<keyword evidence="3" id="KW-0808">Transferase</keyword>
<evidence type="ECO:0000259" key="2">
    <source>
        <dbReference type="Pfam" id="PF01757"/>
    </source>
</evidence>
<feature type="transmembrane region" description="Helical" evidence="1">
    <location>
        <begin position="44"/>
        <end position="65"/>
    </location>
</feature>
<dbReference type="InterPro" id="IPR002656">
    <property type="entry name" value="Acyl_transf_3_dom"/>
</dbReference>
<evidence type="ECO:0000313" key="3">
    <source>
        <dbReference type="EMBL" id="MFC6647041.1"/>
    </source>
</evidence>
<dbReference type="InterPro" id="IPR050879">
    <property type="entry name" value="Acyltransferase_3"/>
</dbReference>
<keyword evidence="1" id="KW-0812">Transmembrane</keyword>
<gene>
    <name evidence="3" type="ORF">ACFQBQ_15950</name>
</gene>
<dbReference type="EMBL" id="JBHSWI010000001">
    <property type="protein sequence ID" value="MFC6647041.1"/>
    <property type="molecule type" value="Genomic_DNA"/>
</dbReference>
<feature type="transmembrane region" description="Helical" evidence="1">
    <location>
        <begin position="12"/>
        <end position="32"/>
    </location>
</feature>
<accession>A0ABW1ZC19</accession>
<dbReference type="EC" id="2.3.-.-" evidence="3"/>
<keyword evidence="1" id="KW-0472">Membrane</keyword>
<dbReference type="PANTHER" id="PTHR23028:SF53">
    <property type="entry name" value="ACYL_TRANSF_3 DOMAIN-CONTAINING PROTEIN"/>
    <property type="match status" value="1"/>
</dbReference>
<dbReference type="PANTHER" id="PTHR23028">
    <property type="entry name" value="ACETYLTRANSFERASE"/>
    <property type="match status" value="1"/>
</dbReference>
<dbReference type="GO" id="GO:0016746">
    <property type="term" value="F:acyltransferase activity"/>
    <property type="evidence" value="ECO:0007669"/>
    <property type="project" value="UniProtKB-KW"/>
</dbReference>
<keyword evidence="3" id="KW-0012">Acyltransferase</keyword>
<name>A0ABW1ZC19_9BACT</name>
<keyword evidence="1" id="KW-1133">Transmembrane helix</keyword>
<organism evidence="3 4">
    <name type="scientific">Granulicella cerasi</name>
    <dbReference type="NCBI Taxonomy" id="741063"/>
    <lineage>
        <taxon>Bacteria</taxon>
        <taxon>Pseudomonadati</taxon>
        <taxon>Acidobacteriota</taxon>
        <taxon>Terriglobia</taxon>
        <taxon>Terriglobales</taxon>
        <taxon>Acidobacteriaceae</taxon>
        <taxon>Granulicella</taxon>
    </lineage>
</organism>
<comment type="caution">
    <text evidence="3">The sequence shown here is derived from an EMBL/GenBank/DDBJ whole genome shotgun (WGS) entry which is preliminary data.</text>
</comment>
<dbReference type="Pfam" id="PF01757">
    <property type="entry name" value="Acyl_transf_3"/>
    <property type="match status" value="1"/>
</dbReference>
<feature type="transmembrane region" description="Helical" evidence="1">
    <location>
        <begin position="86"/>
        <end position="103"/>
    </location>
</feature>
<dbReference type="Proteomes" id="UP001596391">
    <property type="component" value="Unassembled WGS sequence"/>
</dbReference>
<evidence type="ECO:0000256" key="1">
    <source>
        <dbReference type="SAM" id="Phobius"/>
    </source>
</evidence>
<dbReference type="RefSeq" id="WP_390235937.1">
    <property type="nucleotide sequence ID" value="NZ_JBHSWI010000001.1"/>
</dbReference>
<protein>
    <submittedName>
        <fullName evidence="3">Acyltransferase family protein</fullName>
        <ecNumber evidence="3">2.3.-.-</ecNumber>
    </submittedName>
</protein>
<feature type="domain" description="Acyltransferase 3" evidence="2">
    <location>
        <begin position="14"/>
        <end position="159"/>
    </location>
</feature>
<sequence>MPGPRRGLSPRVVASLDAARAVSAIYVVLHHLRTSYSALDRFGYSLRFGQEAVLVFFLLSGFVIFANEKQRALRPRGYFLRRLRRIYPPLLVAMLVSTAVALANHDLATQFTQRSFWGTLLSVQDVSALKPGVITDPYLGNDPLWSLSYEIAFYIIFPWCCGRGHGVRPLRITAWASSAVCSM</sequence>
<proteinExistence type="predicted"/>